<keyword evidence="4" id="KW-0143">Chaperone</keyword>
<evidence type="ECO:0000256" key="3">
    <source>
        <dbReference type="ARBA" id="ARBA00022845"/>
    </source>
</evidence>
<comment type="function">
    <text evidence="4">Acts as an anti-CsrA protein, binds CsrA and prevents it from repressing translation of its target genes, one of which is flagellin. Binds to flagellin and participates in the assembly of the flagellum.</text>
</comment>
<keyword evidence="6" id="KW-1185">Reference proteome</keyword>
<dbReference type="GO" id="GO:0005737">
    <property type="term" value="C:cytoplasm"/>
    <property type="evidence" value="ECO:0007669"/>
    <property type="project" value="UniProtKB-SubCell"/>
</dbReference>
<dbReference type="GO" id="GO:0044780">
    <property type="term" value="P:bacterial-type flagellum assembly"/>
    <property type="evidence" value="ECO:0007669"/>
    <property type="project" value="UniProtKB-UniRule"/>
</dbReference>
<keyword evidence="5" id="KW-0282">Flagellum</keyword>
<evidence type="ECO:0000256" key="4">
    <source>
        <dbReference type="HAMAP-Rule" id="MF_01185"/>
    </source>
</evidence>
<keyword evidence="1 4" id="KW-0963">Cytoplasm</keyword>
<comment type="subunit">
    <text evidence="4">Interacts with translational regulator CsrA and flagellin(s).</text>
</comment>
<dbReference type="GO" id="GO:0006417">
    <property type="term" value="P:regulation of translation"/>
    <property type="evidence" value="ECO:0007669"/>
    <property type="project" value="UniProtKB-KW"/>
</dbReference>
<dbReference type="InterPro" id="IPR024046">
    <property type="entry name" value="Flagellar_assmbl_FliW_dom_sf"/>
</dbReference>
<organism evidence="5 6">
    <name type="scientific">Stieleria varia</name>
    <dbReference type="NCBI Taxonomy" id="2528005"/>
    <lineage>
        <taxon>Bacteria</taxon>
        <taxon>Pseudomonadati</taxon>
        <taxon>Planctomycetota</taxon>
        <taxon>Planctomycetia</taxon>
        <taxon>Pirellulales</taxon>
        <taxon>Pirellulaceae</taxon>
        <taxon>Stieleria</taxon>
    </lineage>
</organism>
<dbReference type="PANTHER" id="PTHR39190:SF1">
    <property type="entry name" value="FLAGELLAR ASSEMBLY FACTOR FLIW"/>
    <property type="match status" value="1"/>
</dbReference>
<protein>
    <recommendedName>
        <fullName evidence="4">Flagellar assembly factor FliW</fullName>
    </recommendedName>
</protein>
<dbReference type="InterPro" id="IPR003775">
    <property type="entry name" value="Flagellar_assembly_factor_FliW"/>
</dbReference>
<evidence type="ECO:0000256" key="1">
    <source>
        <dbReference type="ARBA" id="ARBA00022490"/>
    </source>
</evidence>
<evidence type="ECO:0000313" key="5">
    <source>
        <dbReference type="EMBL" id="TWT92112.1"/>
    </source>
</evidence>
<dbReference type="Pfam" id="PF02623">
    <property type="entry name" value="FliW"/>
    <property type="match status" value="1"/>
</dbReference>
<evidence type="ECO:0000256" key="2">
    <source>
        <dbReference type="ARBA" id="ARBA00022795"/>
    </source>
</evidence>
<accession>A0A5C5ZWV9</accession>
<proteinExistence type="inferred from homology"/>
<dbReference type="HAMAP" id="MF_01185">
    <property type="entry name" value="FliW"/>
    <property type="match status" value="1"/>
</dbReference>
<keyword evidence="2 4" id="KW-1005">Bacterial flagellum biogenesis</keyword>
<dbReference type="PANTHER" id="PTHR39190">
    <property type="entry name" value="FLAGELLAR ASSEMBLY FACTOR FLIW"/>
    <property type="match status" value="1"/>
</dbReference>
<reference evidence="5 6" key="1">
    <citation type="submission" date="2019-02" db="EMBL/GenBank/DDBJ databases">
        <title>Deep-cultivation of Planctomycetes and their phenomic and genomic characterization uncovers novel biology.</title>
        <authorList>
            <person name="Wiegand S."/>
            <person name="Jogler M."/>
            <person name="Boedeker C."/>
            <person name="Pinto D."/>
            <person name="Vollmers J."/>
            <person name="Rivas-Marin E."/>
            <person name="Kohn T."/>
            <person name="Peeters S.H."/>
            <person name="Heuer A."/>
            <person name="Rast P."/>
            <person name="Oberbeckmann S."/>
            <person name="Bunk B."/>
            <person name="Jeske O."/>
            <person name="Meyerdierks A."/>
            <person name="Storesund J.E."/>
            <person name="Kallscheuer N."/>
            <person name="Luecker S."/>
            <person name="Lage O.M."/>
            <person name="Pohl T."/>
            <person name="Merkel B.J."/>
            <person name="Hornburger P."/>
            <person name="Mueller R.-W."/>
            <person name="Bruemmer F."/>
            <person name="Labrenz M."/>
            <person name="Spormann A.M."/>
            <person name="Op Den Camp H."/>
            <person name="Overmann J."/>
            <person name="Amann R."/>
            <person name="Jetten M.S.M."/>
            <person name="Mascher T."/>
            <person name="Medema M.H."/>
            <person name="Devos D.P."/>
            <person name="Kaster A.-K."/>
            <person name="Ovreas L."/>
            <person name="Rohde M."/>
            <person name="Galperin M.Y."/>
            <person name="Jogler C."/>
        </authorList>
    </citation>
    <scope>NUCLEOTIDE SEQUENCE [LARGE SCALE GENOMIC DNA]</scope>
    <source>
        <strain evidence="5 6">Pla52n</strain>
    </source>
</reference>
<dbReference type="Proteomes" id="UP000320176">
    <property type="component" value="Unassembled WGS sequence"/>
</dbReference>
<dbReference type="OrthoDB" id="9801235at2"/>
<dbReference type="AlphaFoldDB" id="A0A5C5ZWV9"/>
<dbReference type="EMBL" id="SJPN01000012">
    <property type="protein sequence ID" value="TWT92112.1"/>
    <property type="molecule type" value="Genomic_DNA"/>
</dbReference>
<gene>
    <name evidence="4 5" type="primary">fliW</name>
    <name evidence="5" type="ORF">Pla52n_64090</name>
</gene>
<comment type="similarity">
    <text evidence="4">Belongs to the FliW family.</text>
</comment>
<keyword evidence="5" id="KW-0969">Cilium</keyword>
<sequence length="162" mass="17941">MRIDTQRFGTIHLEQDQLFLFPSGLVGMEMLRQWALLPDPSNPSVAWLQSAARGDRALAVVSPRAFYADYRVEVSRRDLACLHLSAEAELYVLSTLSGHSGRMTTNLRAPILLNLSRRLGCQIVTAESYPIQYALPTRRNDTAASDTRPTGVATKIAARRAA</sequence>
<evidence type="ECO:0000313" key="6">
    <source>
        <dbReference type="Proteomes" id="UP000320176"/>
    </source>
</evidence>
<comment type="caution">
    <text evidence="5">The sequence shown here is derived from an EMBL/GenBank/DDBJ whole genome shotgun (WGS) entry which is preliminary data.</text>
</comment>
<keyword evidence="5" id="KW-0966">Cell projection</keyword>
<keyword evidence="3 4" id="KW-0810">Translation regulation</keyword>
<comment type="subcellular location">
    <subcellularLocation>
        <location evidence="4">Cytoplasm</location>
    </subcellularLocation>
</comment>
<dbReference type="Gene3D" id="2.30.290.10">
    <property type="entry name" value="BH3618-like"/>
    <property type="match status" value="1"/>
</dbReference>
<dbReference type="SUPFAM" id="SSF141457">
    <property type="entry name" value="BH3618-like"/>
    <property type="match status" value="1"/>
</dbReference>
<name>A0A5C5ZWV9_9BACT</name>
<dbReference type="RefSeq" id="WP_146523315.1">
    <property type="nucleotide sequence ID" value="NZ_CP151726.1"/>
</dbReference>